<feature type="transmembrane region" description="Helical" evidence="7">
    <location>
        <begin position="101"/>
        <end position="118"/>
    </location>
</feature>
<feature type="transmembrane region" description="Helical" evidence="7">
    <location>
        <begin position="294"/>
        <end position="311"/>
    </location>
</feature>
<dbReference type="InterPro" id="IPR050189">
    <property type="entry name" value="MFS_Efflux_Transporters"/>
</dbReference>
<accession>A0A3E3K5L8</accession>
<keyword evidence="2" id="KW-0813">Transport</keyword>
<keyword evidence="6 7" id="KW-0472">Membrane</keyword>
<feature type="transmembrane region" description="Helical" evidence="7">
    <location>
        <begin position="254"/>
        <end position="273"/>
    </location>
</feature>
<evidence type="ECO:0000256" key="4">
    <source>
        <dbReference type="ARBA" id="ARBA00022692"/>
    </source>
</evidence>
<feature type="transmembrane region" description="Helical" evidence="7">
    <location>
        <begin position="12"/>
        <end position="33"/>
    </location>
</feature>
<dbReference type="GO" id="GO:0022857">
    <property type="term" value="F:transmembrane transporter activity"/>
    <property type="evidence" value="ECO:0007669"/>
    <property type="project" value="InterPro"/>
</dbReference>
<dbReference type="InterPro" id="IPR011701">
    <property type="entry name" value="MFS"/>
</dbReference>
<keyword evidence="10" id="KW-1185">Reference proteome</keyword>
<comment type="caution">
    <text evidence="9">The sequence shown here is derived from an EMBL/GenBank/DDBJ whole genome shotgun (WGS) entry which is preliminary data.</text>
</comment>
<comment type="subcellular location">
    <subcellularLocation>
        <location evidence="1">Cell membrane</location>
        <topology evidence="1">Multi-pass membrane protein</topology>
    </subcellularLocation>
</comment>
<evidence type="ECO:0000256" key="5">
    <source>
        <dbReference type="ARBA" id="ARBA00022989"/>
    </source>
</evidence>
<dbReference type="InterPro" id="IPR020846">
    <property type="entry name" value="MFS_dom"/>
</dbReference>
<dbReference type="PANTHER" id="PTHR43124">
    <property type="entry name" value="PURINE EFFLUX PUMP PBUE"/>
    <property type="match status" value="1"/>
</dbReference>
<dbReference type="InterPro" id="IPR036259">
    <property type="entry name" value="MFS_trans_sf"/>
</dbReference>
<protein>
    <submittedName>
        <fullName evidence="9">MFS transporter</fullName>
    </submittedName>
</protein>
<feature type="transmembrane region" description="Helical" evidence="7">
    <location>
        <begin position="77"/>
        <end position="95"/>
    </location>
</feature>
<dbReference type="PANTHER" id="PTHR43124:SF3">
    <property type="entry name" value="CHLORAMPHENICOL EFFLUX PUMP RV0191"/>
    <property type="match status" value="1"/>
</dbReference>
<evidence type="ECO:0000256" key="6">
    <source>
        <dbReference type="ARBA" id="ARBA00023136"/>
    </source>
</evidence>
<dbReference type="AlphaFoldDB" id="A0A3E3K5L8"/>
<dbReference type="PROSITE" id="PS50850">
    <property type="entry name" value="MFS"/>
    <property type="match status" value="1"/>
</dbReference>
<feature type="transmembrane region" description="Helical" evidence="7">
    <location>
        <begin position="227"/>
        <end position="248"/>
    </location>
</feature>
<dbReference type="Pfam" id="PF07690">
    <property type="entry name" value="MFS_1"/>
    <property type="match status" value="1"/>
</dbReference>
<evidence type="ECO:0000259" key="8">
    <source>
        <dbReference type="PROSITE" id="PS50850"/>
    </source>
</evidence>
<keyword evidence="3" id="KW-1003">Cell membrane</keyword>
<evidence type="ECO:0000256" key="7">
    <source>
        <dbReference type="SAM" id="Phobius"/>
    </source>
</evidence>
<feature type="transmembrane region" description="Helical" evidence="7">
    <location>
        <begin position="172"/>
        <end position="195"/>
    </location>
</feature>
<feature type="transmembrane region" description="Helical" evidence="7">
    <location>
        <begin position="317"/>
        <end position="338"/>
    </location>
</feature>
<dbReference type="GO" id="GO:0005886">
    <property type="term" value="C:plasma membrane"/>
    <property type="evidence" value="ECO:0007669"/>
    <property type="project" value="UniProtKB-SubCell"/>
</dbReference>
<dbReference type="OrthoDB" id="9773404at2"/>
<sequence length="437" mass="48493">METRSYKKNRFVIILVAIAGMSVYLLPYFRYYYYDAYVAYFGINDLQMGMLGSIYGALAIIGYCLGGWVADRVSLKLAISGSLIVTGASAIILLMKPVFPIHVAIYGLWGVTSILTFWNPCMKALRALCKPEEQGRGYALFDMVRGMLNFLTGLVVLAAYTAVANKIGEANGITGLITFYGAEAIIVGIIVYFALKKTLPDFLENKNKSQKNTSFAKNVLTTLKKPTTWCVVIMMFMTYGVIITYNYVVPYCTAAFGMSAALASIMGYAANGFRFCGCWIGGQIADRKGLSNMLLVDIILMIIGVLGLLFTPRSMNFMWMLVISIALLCSFMYSAQALHYAVLEEGDYPVEIMGATTFILSPIGYGIAESIMPMYNGWCLEHFKGLAGYEAIFKTFIVMLCIALISTLIFRKLTKERRLELARIRDKNTSAKSETQE</sequence>
<evidence type="ECO:0000256" key="3">
    <source>
        <dbReference type="ARBA" id="ARBA00022475"/>
    </source>
</evidence>
<dbReference type="RefSeq" id="WP_024732686.1">
    <property type="nucleotide sequence ID" value="NZ_BAABYU010000001.1"/>
</dbReference>
<feature type="transmembrane region" description="Helical" evidence="7">
    <location>
        <begin position="53"/>
        <end position="70"/>
    </location>
</feature>
<name>A0A3E3K5L8_9FIRM</name>
<keyword evidence="4 7" id="KW-0812">Transmembrane</keyword>
<gene>
    <name evidence="9" type="ORF">DW016_01060</name>
</gene>
<evidence type="ECO:0000313" key="10">
    <source>
        <dbReference type="Proteomes" id="UP000261080"/>
    </source>
</evidence>
<dbReference type="EMBL" id="QVLX01000001">
    <property type="protein sequence ID" value="RGE89895.1"/>
    <property type="molecule type" value="Genomic_DNA"/>
</dbReference>
<organism evidence="9 10">
    <name type="scientific">Sellimonas intestinalis</name>
    <dbReference type="NCBI Taxonomy" id="1653434"/>
    <lineage>
        <taxon>Bacteria</taxon>
        <taxon>Bacillati</taxon>
        <taxon>Bacillota</taxon>
        <taxon>Clostridia</taxon>
        <taxon>Lachnospirales</taxon>
        <taxon>Lachnospiraceae</taxon>
        <taxon>Sellimonas</taxon>
    </lineage>
</organism>
<reference evidence="9 10" key="1">
    <citation type="submission" date="2018-08" db="EMBL/GenBank/DDBJ databases">
        <title>A genome reference for cultivated species of the human gut microbiota.</title>
        <authorList>
            <person name="Zou Y."/>
            <person name="Xue W."/>
            <person name="Luo G."/>
        </authorList>
    </citation>
    <scope>NUCLEOTIDE SEQUENCE [LARGE SCALE GENOMIC DNA]</scope>
    <source>
        <strain evidence="9 10">AF37-2AT</strain>
    </source>
</reference>
<feature type="transmembrane region" description="Helical" evidence="7">
    <location>
        <begin position="391"/>
        <end position="410"/>
    </location>
</feature>
<keyword evidence="5 7" id="KW-1133">Transmembrane helix</keyword>
<feature type="transmembrane region" description="Helical" evidence="7">
    <location>
        <begin position="139"/>
        <end position="160"/>
    </location>
</feature>
<dbReference type="CDD" id="cd06174">
    <property type="entry name" value="MFS"/>
    <property type="match status" value="1"/>
</dbReference>
<dbReference type="SUPFAM" id="SSF103473">
    <property type="entry name" value="MFS general substrate transporter"/>
    <property type="match status" value="1"/>
</dbReference>
<dbReference type="Proteomes" id="UP000261080">
    <property type="component" value="Unassembled WGS sequence"/>
</dbReference>
<evidence type="ECO:0000256" key="1">
    <source>
        <dbReference type="ARBA" id="ARBA00004651"/>
    </source>
</evidence>
<evidence type="ECO:0000313" key="9">
    <source>
        <dbReference type="EMBL" id="RGE89895.1"/>
    </source>
</evidence>
<dbReference type="Gene3D" id="1.20.1250.20">
    <property type="entry name" value="MFS general substrate transporter like domains"/>
    <property type="match status" value="2"/>
</dbReference>
<evidence type="ECO:0000256" key="2">
    <source>
        <dbReference type="ARBA" id="ARBA00022448"/>
    </source>
</evidence>
<feature type="transmembrane region" description="Helical" evidence="7">
    <location>
        <begin position="350"/>
        <end position="368"/>
    </location>
</feature>
<feature type="domain" description="Major facilitator superfamily (MFS) profile" evidence="8">
    <location>
        <begin position="8"/>
        <end position="418"/>
    </location>
</feature>
<proteinExistence type="predicted"/>